<dbReference type="SUPFAM" id="SSF50494">
    <property type="entry name" value="Trypsin-like serine proteases"/>
    <property type="match status" value="1"/>
</dbReference>
<evidence type="ECO:0000313" key="2">
    <source>
        <dbReference type="EMBL" id="SHJ79829.1"/>
    </source>
</evidence>
<dbReference type="GO" id="GO:0006508">
    <property type="term" value="P:proteolysis"/>
    <property type="evidence" value="ECO:0007669"/>
    <property type="project" value="InterPro"/>
</dbReference>
<proteinExistence type="predicted"/>
<reference evidence="2 3" key="1">
    <citation type="submission" date="2016-11" db="EMBL/GenBank/DDBJ databases">
        <authorList>
            <person name="Jaros S."/>
            <person name="Januszkiewicz K."/>
            <person name="Wedrychowicz H."/>
        </authorList>
    </citation>
    <scope>NUCLEOTIDE SEQUENCE [LARGE SCALE GENOMIC DNA]</scope>
    <source>
        <strain evidence="2 3">DSM 27063</strain>
    </source>
</reference>
<gene>
    <name evidence="2" type="ORF">SAMN05444280_13110</name>
</gene>
<name>A0A1M6M8M6_9BACT</name>
<organism evidence="2 3">
    <name type="scientific">Tangfeifania diversioriginum</name>
    <dbReference type="NCBI Taxonomy" id="1168035"/>
    <lineage>
        <taxon>Bacteria</taxon>
        <taxon>Pseudomonadati</taxon>
        <taxon>Bacteroidota</taxon>
        <taxon>Bacteroidia</taxon>
        <taxon>Marinilabiliales</taxon>
        <taxon>Prolixibacteraceae</taxon>
        <taxon>Tangfeifania</taxon>
    </lineage>
</organism>
<dbReference type="Proteomes" id="UP000184050">
    <property type="component" value="Unassembled WGS sequence"/>
</dbReference>
<dbReference type="Pfam" id="PF00089">
    <property type="entry name" value="Trypsin"/>
    <property type="match status" value="1"/>
</dbReference>
<dbReference type="InterPro" id="IPR001254">
    <property type="entry name" value="Trypsin_dom"/>
</dbReference>
<dbReference type="InterPro" id="IPR043504">
    <property type="entry name" value="Peptidase_S1_PA_chymotrypsin"/>
</dbReference>
<dbReference type="EMBL" id="FQZE01000031">
    <property type="protein sequence ID" value="SHJ79829.1"/>
    <property type="molecule type" value="Genomic_DNA"/>
</dbReference>
<dbReference type="STRING" id="1168035.SAMN05444280_13110"/>
<evidence type="ECO:0000259" key="1">
    <source>
        <dbReference type="Pfam" id="PF00089"/>
    </source>
</evidence>
<feature type="domain" description="Peptidase S1" evidence="1">
    <location>
        <begin position="34"/>
        <end position="216"/>
    </location>
</feature>
<keyword evidence="3" id="KW-1185">Reference proteome</keyword>
<dbReference type="GO" id="GO:0004252">
    <property type="term" value="F:serine-type endopeptidase activity"/>
    <property type="evidence" value="ECO:0007669"/>
    <property type="project" value="InterPro"/>
</dbReference>
<sequence>MSNAQAQLENSIFAIVQISYNVPGEESVIGGIRGTAFLINDSTVLTANHILNSKNYQPNPGFKFAQFWLLNRGKNLIIPLSKDYLKSIEEIDATIITLPESVKCSLIVSECSANLKDSIYNFGHIKDKMPITKAHWNNNLLVIDEYDLDKYVSDKTGTIIEIRKQTINYNDVKLNDITTLKPSFKGITGMSGGPLIRNNEVIGLMSFGFPADSDIKDSVFAISIDEIMVRLK</sequence>
<dbReference type="InterPro" id="IPR009003">
    <property type="entry name" value="Peptidase_S1_PA"/>
</dbReference>
<protein>
    <submittedName>
        <fullName evidence="2">Trypsin</fullName>
    </submittedName>
</protein>
<evidence type="ECO:0000313" key="3">
    <source>
        <dbReference type="Proteomes" id="UP000184050"/>
    </source>
</evidence>
<accession>A0A1M6M8M6</accession>
<dbReference type="Gene3D" id="2.40.10.10">
    <property type="entry name" value="Trypsin-like serine proteases"/>
    <property type="match status" value="2"/>
</dbReference>
<dbReference type="AlphaFoldDB" id="A0A1M6M8M6"/>